<accession>F8AFD6</accession>
<name>F8AFD6_PYRYC</name>
<dbReference type="Pfam" id="PF09823">
    <property type="entry name" value="DUF2357"/>
    <property type="match status" value="1"/>
</dbReference>
<feature type="domain" description="DUF2357" evidence="1">
    <location>
        <begin position="63"/>
        <end position="324"/>
    </location>
</feature>
<gene>
    <name evidence="2" type="ordered locus">PYCH_00300</name>
</gene>
<dbReference type="Proteomes" id="UP000008386">
    <property type="component" value="Chromosome"/>
</dbReference>
<dbReference type="eggNOG" id="arCOG06467">
    <property type="taxonomic scope" value="Archaea"/>
</dbReference>
<dbReference type="Pfam" id="PF04411">
    <property type="entry name" value="PDDEXK_7"/>
    <property type="match status" value="1"/>
</dbReference>
<organism evidence="2 3">
    <name type="scientific">Pyrococcus yayanosii (strain CH1 / JCM 16557)</name>
    <dbReference type="NCBI Taxonomy" id="529709"/>
    <lineage>
        <taxon>Archaea</taxon>
        <taxon>Methanobacteriati</taxon>
        <taxon>Methanobacteriota</taxon>
        <taxon>Thermococci</taxon>
        <taxon>Thermococcales</taxon>
        <taxon>Thermococcaceae</taxon>
        <taxon>Pyrococcus</taxon>
    </lineage>
</organism>
<dbReference type="GeneID" id="10836613"/>
<proteinExistence type="predicted"/>
<dbReference type="EMBL" id="CP002779">
    <property type="protein sequence ID" value="AEH23743.1"/>
    <property type="molecule type" value="Genomic_DNA"/>
</dbReference>
<evidence type="ECO:0000259" key="1">
    <source>
        <dbReference type="Pfam" id="PF09823"/>
    </source>
</evidence>
<protein>
    <recommendedName>
        <fullName evidence="1">DUF2357 domain-containing protein</fullName>
    </recommendedName>
</protein>
<evidence type="ECO:0000313" key="2">
    <source>
        <dbReference type="EMBL" id="AEH23743.1"/>
    </source>
</evidence>
<dbReference type="HOGENOM" id="CLU_027714_0_0_2"/>
<dbReference type="InterPro" id="IPR018633">
    <property type="entry name" value="DUF2357"/>
</dbReference>
<keyword evidence="3" id="KW-1185">Reference proteome</keyword>
<dbReference type="RefSeq" id="WP_013904801.1">
    <property type="nucleotide sequence ID" value="NC_015680.1"/>
</dbReference>
<reference evidence="2 3" key="1">
    <citation type="journal article" date="2011" name="J. Bacteriol.">
        <title>Complete genome sequence of the obligate piezophilic hyperthermophilic archaeon Pyrococcus yayanosii CH1.</title>
        <authorList>
            <person name="Jun X."/>
            <person name="Lupeng L."/>
            <person name="Minjuan X."/>
            <person name="Oger P."/>
            <person name="Fengping W."/>
            <person name="Jebbar M."/>
            <person name="Xiang X."/>
        </authorList>
    </citation>
    <scope>NUCLEOTIDE SEQUENCE [LARGE SCALE GENOMIC DNA]</scope>
    <source>
        <strain evidence="3">CH1 / JCM 16557</strain>
    </source>
</reference>
<sequence length="543" mass="63481">MEVPINGEDGYWLVGEDLITYEGRLYLFEWAEYWVVGERPFIVKAGGEEVVSRKIKENAYVAQFSFRNYVGRARVEVIEEKGRKIFRDVEVLSRKILQIYGIKKDEEDIKAIIEVHRRFYETIVNDIIKISSLLPFSVRAPTGFGVVESGEPMSELFAYHYLRSNKERILEAFETMLRHIKRKLVVEEDWLGLEDVSEVTSETFFSIVQYPEHLVSVGEGVLLSEYLRGHVPMRVLSFRKYESVDTPENRFVKYFLNLLVEWSERVIGVFGDRAEVNAIEELLREFEFIRSNGVWEEIGEMKFFPYTSQALLKGVGYRDLLELYREFTAYSPFFEELQGAIDNKDIAKLYEYWAFFRLVEELGEILGSKELKIVITPGGELPESGDVYAEFDNGWRLYYNKELVPKRWSYSVTMRPDFSLFDGDPDRAGTRLIGVFDAKFKLDVVDEPKEMESFDEEVEALEREWNYWTWAKLEDIYKMHTYRDALGCRFAVVVYPGDVSVFFKTRGRKLTDFDLATLILLDDFEGVGYLKLRPEVVENDGFG</sequence>
<dbReference type="InterPro" id="IPR007505">
    <property type="entry name" value="PDDEXK_7"/>
</dbReference>
<dbReference type="STRING" id="529709.PYCH_00300"/>
<dbReference type="OrthoDB" id="67718at2157"/>
<dbReference type="KEGG" id="pya:PYCH_00300"/>
<dbReference type="AlphaFoldDB" id="F8AFD6"/>
<evidence type="ECO:0000313" key="3">
    <source>
        <dbReference type="Proteomes" id="UP000008386"/>
    </source>
</evidence>